<comment type="caution">
    <text evidence="2">The sequence shown here is derived from an EMBL/GenBank/DDBJ whole genome shotgun (WGS) entry which is preliminary data.</text>
</comment>
<sequence>MYYEPVNIFRQPAISVRKRGDTQPPSMLDTHSSRVSSWQNNSSRMSSPILRKVSDDYYLLKRVRSDYWELEDMKNTSTSFSTEGDLVMVTNNNATDNLKLLRVLDNDKLRVLQTITVPGGPITAACLLPVSQFDPHAYVETHDQLILTGHQDGIVNLISTSIQEGTSKIVKRYNHRKHMVSTLEAKNLDNEINMLLTKDQKVNKMAMPVTKLRPWNGLGFVSMINDCLFVFTLNNTKTPQYLDAFPGIKSFAVQNHDNPYLLGLTGSFFGAHNVALLDLKKTLYIPDPEVNPQTLRLDSARVAADCTWISGCYLAQALGTKINIWDVRRNDGKPKCVLTPGKGVIESLIYYNESETLFSADDQGNIISWDLANLDQMEQCGLIHGLEAAANEFSKKELLNTNFFQCGNVIVSGQGSDIESTRKQTRYIQVNQSNGKLFSYSNNELGVHQIYAESVGMNTNVSDTETLQGAEVSYELIDTGKHTDSDHDHEAAVSFMHSDSTTLHSRDFDSHSDCVSTDATDHEHENREIITINFEKPNPTYVEEKLFSPYGNSALKSSESTLEVYEYF</sequence>
<proteinExistence type="predicted"/>
<dbReference type="Proteomes" id="UP001623330">
    <property type="component" value="Unassembled WGS sequence"/>
</dbReference>
<gene>
    <name evidence="2" type="ORF">RNJ44_04903</name>
</gene>
<dbReference type="SUPFAM" id="SSF50978">
    <property type="entry name" value="WD40 repeat-like"/>
    <property type="match status" value="1"/>
</dbReference>
<accession>A0ABR4NW91</accession>
<dbReference type="Gene3D" id="2.130.10.10">
    <property type="entry name" value="YVTN repeat-like/Quinoprotein amine dehydrogenase"/>
    <property type="match status" value="1"/>
</dbReference>
<feature type="region of interest" description="Disordered" evidence="1">
    <location>
        <begin position="18"/>
        <end position="41"/>
    </location>
</feature>
<dbReference type="InterPro" id="IPR015943">
    <property type="entry name" value="WD40/YVTN_repeat-like_dom_sf"/>
</dbReference>
<reference evidence="2 3" key="1">
    <citation type="submission" date="2024-05" db="EMBL/GenBank/DDBJ databases">
        <title>Long read based assembly of the Candida bracarensis genome reveals expanded adhesin content.</title>
        <authorList>
            <person name="Marcet-Houben M."/>
            <person name="Ksiezopolska E."/>
            <person name="Gabaldon T."/>
        </authorList>
    </citation>
    <scope>NUCLEOTIDE SEQUENCE [LARGE SCALE GENOMIC DNA]</scope>
    <source>
        <strain evidence="2 3">CBM6</strain>
    </source>
</reference>
<evidence type="ECO:0000313" key="2">
    <source>
        <dbReference type="EMBL" id="KAL3232987.1"/>
    </source>
</evidence>
<evidence type="ECO:0000256" key="1">
    <source>
        <dbReference type="SAM" id="MobiDB-lite"/>
    </source>
</evidence>
<keyword evidence="3" id="KW-1185">Reference proteome</keyword>
<evidence type="ECO:0000313" key="3">
    <source>
        <dbReference type="Proteomes" id="UP001623330"/>
    </source>
</evidence>
<name>A0ABR4NW91_9SACH</name>
<dbReference type="EMBL" id="JBEVYD010000005">
    <property type="protein sequence ID" value="KAL3232987.1"/>
    <property type="molecule type" value="Genomic_DNA"/>
</dbReference>
<organism evidence="2 3">
    <name type="scientific">Nakaseomyces bracarensis</name>
    <dbReference type="NCBI Taxonomy" id="273131"/>
    <lineage>
        <taxon>Eukaryota</taxon>
        <taxon>Fungi</taxon>
        <taxon>Dikarya</taxon>
        <taxon>Ascomycota</taxon>
        <taxon>Saccharomycotina</taxon>
        <taxon>Saccharomycetes</taxon>
        <taxon>Saccharomycetales</taxon>
        <taxon>Saccharomycetaceae</taxon>
        <taxon>Nakaseomyces</taxon>
    </lineage>
</organism>
<dbReference type="InterPro" id="IPR036322">
    <property type="entry name" value="WD40_repeat_dom_sf"/>
</dbReference>
<protein>
    <submittedName>
        <fullName evidence="2">Protein DSE1</fullName>
    </submittedName>
</protein>